<keyword evidence="3 5" id="KW-1133">Transmembrane helix</keyword>
<dbReference type="AlphaFoldDB" id="A0A0D2KCD1"/>
<dbReference type="RefSeq" id="XP_013892528.1">
    <property type="nucleotide sequence ID" value="XM_014037074.1"/>
</dbReference>
<organism evidence="7 8">
    <name type="scientific">Monoraphidium neglectum</name>
    <dbReference type="NCBI Taxonomy" id="145388"/>
    <lineage>
        <taxon>Eukaryota</taxon>
        <taxon>Viridiplantae</taxon>
        <taxon>Chlorophyta</taxon>
        <taxon>core chlorophytes</taxon>
        <taxon>Chlorophyceae</taxon>
        <taxon>CS clade</taxon>
        <taxon>Sphaeropleales</taxon>
        <taxon>Selenastraceae</taxon>
        <taxon>Monoraphidium</taxon>
    </lineage>
</organism>
<dbReference type="InterPro" id="IPR051572">
    <property type="entry name" value="VTC_Complex_Subunit"/>
</dbReference>
<feature type="domain" description="DUF202" evidence="6">
    <location>
        <begin position="78"/>
        <end position="151"/>
    </location>
</feature>
<dbReference type="PANTHER" id="PTHR46140">
    <property type="entry name" value="VACUOLAR TRANSPORTER CHAPERONE 1-RELATED"/>
    <property type="match status" value="1"/>
</dbReference>
<feature type="transmembrane region" description="Helical" evidence="5">
    <location>
        <begin position="128"/>
        <end position="148"/>
    </location>
</feature>
<gene>
    <name evidence="7" type="ORF">MNEG_14455</name>
</gene>
<accession>A0A0D2KCD1</accession>
<dbReference type="Pfam" id="PF02656">
    <property type="entry name" value="DUF202"/>
    <property type="match status" value="1"/>
</dbReference>
<dbReference type="OrthoDB" id="2243669at2759"/>
<evidence type="ECO:0000256" key="4">
    <source>
        <dbReference type="ARBA" id="ARBA00023136"/>
    </source>
</evidence>
<evidence type="ECO:0000256" key="5">
    <source>
        <dbReference type="SAM" id="Phobius"/>
    </source>
</evidence>
<keyword evidence="4 5" id="KW-0472">Membrane</keyword>
<keyword evidence="2 5" id="KW-0812">Transmembrane</keyword>
<dbReference type="STRING" id="145388.A0A0D2KCD1"/>
<dbReference type="EMBL" id="KK104721">
    <property type="protein sequence ID" value="KIY93508.1"/>
    <property type="molecule type" value="Genomic_DNA"/>
</dbReference>
<evidence type="ECO:0000313" key="7">
    <source>
        <dbReference type="EMBL" id="KIY93508.1"/>
    </source>
</evidence>
<sequence>MVGGSVTSLVGAAAADAAAAGSGGWGGGGGGALGALRRRMERRRAKREAAALEDGVMAHAGLRRSRPRWHPVQLLECRDFLHNEAAFMEWLHMAILLASSAVLMLAVGARGRVSPLDPPRMHIAEKSALCLLPASCVLVAYSIWVYRWRFRRLTSMRHKRVDDRVGPNLMLVVVVAALAGALGLNILDVVRMAANARGGGGGGGGDDDAGGGAEPGTLRLGGAAAAVAAAAAAGGAGR</sequence>
<comment type="subcellular location">
    <subcellularLocation>
        <location evidence="1">Endomembrane system</location>
        <topology evidence="1">Multi-pass membrane protein</topology>
    </subcellularLocation>
</comment>
<dbReference type="Proteomes" id="UP000054498">
    <property type="component" value="Unassembled WGS sequence"/>
</dbReference>
<protein>
    <recommendedName>
        <fullName evidence="6">DUF202 domain-containing protein</fullName>
    </recommendedName>
</protein>
<feature type="transmembrane region" description="Helical" evidence="5">
    <location>
        <begin position="168"/>
        <end position="187"/>
    </location>
</feature>
<dbReference type="KEGG" id="mng:MNEG_14455"/>
<evidence type="ECO:0000256" key="1">
    <source>
        <dbReference type="ARBA" id="ARBA00004127"/>
    </source>
</evidence>
<proteinExistence type="predicted"/>
<evidence type="ECO:0000256" key="2">
    <source>
        <dbReference type="ARBA" id="ARBA00022692"/>
    </source>
</evidence>
<feature type="transmembrane region" description="Helical" evidence="5">
    <location>
        <begin position="90"/>
        <end position="107"/>
    </location>
</feature>
<keyword evidence="8" id="KW-1185">Reference proteome</keyword>
<dbReference type="PANTHER" id="PTHR46140:SF1">
    <property type="entry name" value="VACUOLAR TRANSPORTER CHAPERONE COMPLEX SUBUNIT 4-RELATED"/>
    <property type="match status" value="1"/>
</dbReference>
<evidence type="ECO:0000256" key="3">
    <source>
        <dbReference type="ARBA" id="ARBA00022989"/>
    </source>
</evidence>
<dbReference type="GeneID" id="25732019"/>
<name>A0A0D2KCD1_9CHLO</name>
<evidence type="ECO:0000259" key="6">
    <source>
        <dbReference type="Pfam" id="PF02656"/>
    </source>
</evidence>
<reference evidence="7 8" key="1">
    <citation type="journal article" date="2013" name="BMC Genomics">
        <title>Reconstruction of the lipid metabolism for the microalga Monoraphidium neglectum from its genome sequence reveals characteristics suitable for biofuel production.</title>
        <authorList>
            <person name="Bogen C."/>
            <person name="Al-Dilaimi A."/>
            <person name="Albersmeier A."/>
            <person name="Wichmann J."/>
            <person name="Grundmann M."/>
            <person name="Rupp O."/>
            <person name="Lauersen K.J."/>
            <person name="Blifernez-Klassen O."/>
            <person name="Kalinowski J."/>
            <person name="Goesmann A."/>
            <person name="Mussgnug J.H."/>
            <person name="Kruse O."/>
        </authorList>
    </citation>
    <scope>NUCLEOTIDE SEQUENCE [LARGE SCALE GENOMIC DNA]</scope>
    <source>
        <strain evidence="7 8">SAG 48.87</strain>
    </source>
</reference>
<dbReference type="GO" id="GO:0012505">
    <property type="term" value="C:endomembrane system"/>
    <property type="evidence" value="ECO:0007669"/>
    <property type="project" value="UniProtKB-SubCell"/>
</dbReference>
<dbReference type="InterPro" id="IPR003807">
    <property type="entry name" value="DUF202"/>
</dbReference>
<evidence type="ECO:0000313" key="8">
    <source>
        <dbReference type="Proteomes" id="UP000054498"/>
    </source>
</evidence>